<proteinExistence type="predicted"/>
<name>R7ZQY5_9BACT</name>
<sequence>MCCFFIFKKMKKEQVFHSVTGNPVKISTFQKIHRFIT</sequence>
<gene>
    <name evidence="1" type="ORF">ADIS_2981</name>
</gene>
<comment type="caution">
    <text evidence="1">The sequence shown here is derived from an EMBL/GenBank/DDBJ whole genome shotgun (WGS) entry which is preliminary data.</text>
</comment>
<protein>
    <submittedName>
        <fullName evidence="1">Uncharacterized protein</fullName>
    </submittedName>
</protein>
<evidence type="ECO:0000313" key="1">
    <source>
        <dbReference type="EMBL" id="EON76531.1"/>
    </source>
</evidence>
<keyword evidence="2" id="KW-1185">Reference proteome</keyword>
<evidence type="ECO:0000313" key="2">
    <source>
        <dbReference type="Proteomes" id="UP000013909"/>
    </source>
</evidence>
<dbReference type="AlphaFoldDB" id="R7ZQY5"/>
<organism evidence="1 2">
    <name type="scientific">Lunatimonas lonarensis</name>
    <dbReference type="NCBI Taxonomy" id="1232681"/>
    <lineage>
        <taxon>Bacteria</taxon>
        <taxon>Pseudomonadati</taxon>
        <taxon>Bacteroidota</taxon>
        <taxon>Cytophagia</taxon>
        <taxon>Cytophagales</taxon>
        <taxon>Cyclobacteriaceae</taxon>
    </lineage>
</organism>
<reference evidence="1 2" key="1">
    <citation type="submission" date="2013-02" db="EMBL/GenBank/DDBJ databases">
        <title>A novel strain isolated from Lonar lake, Maharashtra, India.</title>
        <authorList>
            <person name="Singh A."/>
        </authorList>
    </citation>
    <scope>NUCLEOTIDE SEQUENCE [LARGE SCALE GENOMIC DNA]</scope>
    <source>
        <strain evidence="1 2">AK24</strain>
    </source>
</reference>
<dbReference type="EMBL" id="AQHR01000085">
    <property type="protein sequence ID" value="EON76531.1"/>
    <property type="molecule type" value="Genomic_DNA"/>
</dbReference>
<accession>R7ZQY5</accession>
<dbReference type="Proteomes" id="UP000013909">
    <property type="component" value="Unassembled WGS sequence"/>
</dbReference>